<evidence type="ECO:0000313" key="2">
    <source>
        <dbReference type="EMBL" id="SLK07807.1"/>
    </source>
</evidence>
<dbReference type="STRING" id="428990.SAMN06295987_10758"/>
<organism evidence="2 3">
    <name type="scientific">Novosphingobium mathurense</name>
    <dbReference type="NCBI Taxonomy" id="428990"/>
    <lineage>
        <taxon>Bacteria</taxon>
        <taxon>Pseudomonadati</taxon>
        <taxon>Pseudomonadota</taxon>
        <taxon>Alphaproteobacteria</taxon>
        <taxon>Sphingomonadales</taxon>
        <taxon>Sphingomonadaceae</taxon>
        <taxon>Novosphingobium</taxon>
    </lineage>
</organism>
<sequence>MSNPPVTLSGHSGHAIAALIEGPEQGMPVLLAHGGGQTKRAWKRVTAMLADCGFRAIALDLRGHGDSAWADDGAYDIVDFAGDLIAIAGSLDRKPALIGASLGGLAGIMAEGEVAPGSFASLTLVDITPQMEAGGVTRVVGFMAAHAREGFASPEEAARVISEYLPHRPSRKASSGLAHYLRQKGDGRYYWHWDPAFIDGIMRRHAERGDSSDFGRTELGEAASRLALPVHLIRGGSSDLVSPEAVAHFRALVPHAAYSDIADATHMVVGDQNDAFGDAILDFLVRTHGKAVAA</sequence>
<evidence type="ECO:0000313" key="3">
    <source>
        <dbReference type="Proteomes" id="UP000190989"/>
    </source>
</evidence>
<keyword evidence="3" id="KW-1185">Reference proteome</keyword>
<dbReference type="InterPro" id="IPR050228">
    <property type="entry name" value="Carboxylesterase_BioH"/>
</dbReference>
<feature type="domain" description="AB hydrolase-1" evidence="1">
    <location>
        <begin position="29"/>
        <end position="277"/>
    </location>
</feature>
<dbReference type="InterPro" id="IPR000639">
    <property type="entry name" value="Epox_hydrolase-like"/>
</dbReference>
<accession>A0A1U6III2</accession>
<dbReference type="AlphaFoldDB" id="A0A1U6III2"/>
<dbReference type="SUPFAM" id="SSF53474">
    <property type="entry name" value="alpha/beta-Hydrolases"/>
    <property type="match status" value="1"/>
</dbReference>
<dbReference type="InterPro" id="IPR000073">
    <property type="entry name" value="AB_hydrolase_1"/>
</dbReference>
<dbReference type="RefSeq" id="WP_073974077.1">
    <property type="nucleotide sequence ID" value="NZ_FVZE01000007.1"/>
</dbReference>
<dbReference type="GO" id="GO:0003824">
    <property type="term" value="F:catalytic activity"/>
    <property type="evidence" value="ECO:0007669"/>
    <property type="project" value="InterPro"/>
</dbReference>
<dbReference type="InterPro" id="IPR029058">
    <property type="entry name" value="AB_hydrolase_fold"/>
</dbReference>
<protein>
    <submittedName>
        <fullName evidence="2">Pimeloyl-ACP methyl ester carboxylesterase</fullName>
    </submittedName>
</protein>
<dbReference type="PANTHER" id="PTHR43194:SF2">
    <property type="entry name" value="PEROXISOMAL MEMBRANE PROTEIN LPX1"/>
    <property type="match status" value="1"/>
</dbReference>
<gene>
    <name evidence="2" type="ORF">SAMN06295987_10758</name>
</gene>
<dbReference type="Pfam" id="PF12697">
    <property type="entry name" value="Abhydrolase_6"/>
    <property type="match status" value="1"/>
</dbReference>
<name>A0A1U6III2_9SPHN</name>
<dbReference type="Gene3D" id="3.40.50.1820">
    <property type="entry name" value="alpha/beta hydrolase"/>
    <property type="match status" value="1"/>
</dbReference>
<reference evidence="3" key="1">
    <citation type="submission" date="2017-02" db="EMBL/GenBank/DDBJ databases">
        <authorList>
            <person name="Varghese N."/>
            <person name="Submissions S."/>
        </authorList>
    </citation>
    <scope>NUCLEOTIDE SEQUENCE [LARGE SCALE GENOMIC DNA]</scope>
    <source>
        <strain evidence="3">SM117</strain>
    </source>
</reference>
<dbReference type="Proteomes" id="UP000190989">
    <property type="component" value="Unassembled WGS sequence"/>
</dbReference>
<dbReference type="PANTHER" id="PTHR43194">
    <property type="entry name" value="HYDROLASE ALPHA/BETA FOLD FAMILY"/>
    <property type="match status" value="1"/>
</dbReference>
<evidence type="ECO:0000259" key="1">
    <source>
        <dbReference type="Pfam" id="PF12697"/>
    </source>
</evidence>
<dbReference type="EMBL" id="FVZE01000007">
    <property type="protein sequence ID" value="SLK07807.1"/>
    <property type="molecule type" value="Genomic_DNA"/>
</dbReference>
<dbReference type="PRINTS" id="PR00412">
    <property type="entry name" value="EPOXHYDRLASE"/>
</dbReference>
<proteinExistence type="predicted"/>